<feature type="repeat" description="ANK" evidence="3">
    <location>
        <begin position="60"/>
        <end position="97"/>
    </location>
</feature>
<evidence type="ECO:0000313" key="4">
    <source>
        <dbReference type="EMBL" id="KIE04710.1"/>
    </source>
</evidence>
<evidence type="ECO:0000313" key="5">
    <source>
        <dbReference type="Proteomes" id="UP000031258"/>
    </source>
</evidence>
<protein>
    <submittedName>
        <fullName evidence="4">Uncharacterized protein</fullName>
    </submittedName>
</protein>
<dbReference type="EMBL" id="JSWE01000154">
    <property type="protein sequence ID" value="KIE04710.1"/>
    <property type="molecule type" value="Genomic_DNA"/>
</dbReference>
<organism evidence="4 5">
    <name type="scientific">Candidatus Jidaibacter acanthamoebae</name>
    <dbReference type="NCBI Taxonomy" id="86105"/>
    <lineage>
        <taxon>Bacteria</taxon>
        <taxon>Pseudomonadati</taxon>
        <taxon>Pseudomonadota</taxon>
        <taxon>Alphaproteobacteria</taxon>
        <taxon>Rickettsiales</taxon>
        <taxon>Candidatus Midichloriaceae</taxon>
        <taxon>Candidatus Jidaibacter</taxon>
    </lineage>
</organism>
<dbReference type="AlphaFoldDB" id="A0A0C1QXG7"/>
<evidence type="ECO:0000256" key="1">
    <source>
        <dbReference type="ARBA" id="ARBA00022737"/>
    </source>
</evidence>
<name>A0A0C1QXG7_9RICK</name>
<keyword evidence="5" id="KW-1185">Reference proteome</keyword>
<dbReference type="PANTHER" id="PTHR24180:SF45">
    <property type="entry name" value="POLY [ADP-RIBOSE] POLYMERASE TANKYRASE"/>
    <property type="match status" value="1"/>
</dbReference>
<keyword evidence="1" id="KW-0677">Repeat</keyword>
<sequence length="232" mass="27142">MYKLRYYMKNFNYTSEARQDMYPLHYCLSLQHSDMLSDVYEIFKDEIPNKHEFFNRKDENGYTPMHIFAMCNALKVGRIKDAEYLKSQGADLNIKDNNGNTPFHIWAIEHKGLIKTLDRYSPESSEQVPQFVLQSSLPFFGWMLINGYNTKAKNHNNLTALDLLKQVAPENTKVDEKSLIAAYNNWAKDNTIQNQEETHQSKDIPSYVYGNHAQRYKDRSLEAEKKGCCIMM</sequence>
<evidence type="ECO:0000256" key="3">
    <source>
        <dbReference type="PROSITE-ProRule" id="PRU00023"/>
    </source>
</evidence>
<reference evidence="4 5" key="1">
    <citation type="submission" date="2014-11" db="EMBL/GenBank/DDBJ databases">
        <title>A Rickettsiales Symbiont of Amoebae With Ancient Features.</title>
        <authorList>
            <person name="Schulz F."/>
            <person name="Martijn J."/>
            <person name="Wascher F."/>
            <person name="Kostanjsek R."/>
            <person name="Ettema T.J."/>
            <person name="Horn M."/>
        </authorList>
    </citation>
    <scope>NUCLEOTIDE SEQUENCE [LARGE SCALE GENOMIC DNA]</scope>
    <source>
        <strain evidence="4 5">UWC36</strain>
    </source>
</reference>
<dbReference type="PANTHER" id="PTHR24180">
    <property type="entry name" value="CYCLIN-DEPENDENT KINASE INHIBITOR 2C-RELATED"/>
    <property type="match status" value="1"/>
</dbReference>
<gene>
    <name evidence="4" type="ORF">NF27_GG00060</name>
</gene>
<dbReference type="PROSITE" id="PS50088">
    <property type="entry name" value="ANK_REPEAT"/>
    <property type="match status" value="1"/>
</dbReference>
<dbReference type="InterPro" id="IPR051637">
    <property type="entry name" value="Ank_repeat_dom-contain_49"/>
</dbReference>
<dbReference type="Pfam" id="PF00023">
    <property type="entry name" value="Ank"/>
    <property type="match status" value="1"/>
</dbReference>
<keyword evidence="2 3" id="KW-0040">ANK repeat</keyword>
<accession>A0A0C1QXG7</accession>
<dbReference type="SUPFAM" id="SSF48403">
    <property type="entry name" value="Ankyrin repeat"/>
    <property type="match status" value="1"/>
</dbReference>
<dbReference type="Proteomes" id="UP000031258">
    <property type="component" value="Unassembled WGS sequence"/>
</dbReference>
<dbReference type="InterPro" id="IPR002110">
    <property type="entry name" value="Ankyrin_rpt"/>
</dbReference>
<evidence type="ECO:0000256" key="2">
    <source>
        <dbReference type="ARBA" id="ARBA00023043"/>
    </source>
</evidence>
<dbReference type="STRING" id="86105.NF27_GG00060"/>
<comment type="caution">
    <text evidence="4">The sequence shown here is derived from an EMBL/GenBank/DDBJ whole genome shotgun (WGS) entry which is preliminary data.</text>
</comment>
<dbReference type="Gene3D" id="1.25.40.20">
    <property type="entry name" value="Ankyrin repeat-containing domain"/>
    <property type="match status" value="1"/>
</dbReference>
<dbReference type="InterPro" id="IPR036770">
    <property type="entry name" value="Ankyrin_rpt-contain_sf"/>
</dbReference>
<proteinExistence type="predicted"/>